<name>A0A5C5Z7G8_9BACT</name>
<dbReference type="EMBL" id="SJPJ01000001">
    <property type="protein sequence ID" value="TWT83027.1"/>
    <property type="molecule type" value="Genomic_DNA"/>
</dbReference>
<evidence type="ECO:0000313" key="1">
    <source>
        <dbReference type="EMBL" id="TWT83027.1"/>
    </source>
</evidence>
<keyword evidence="2" id="KW-1185">Reference proteome</keyword>
<sequence length="105" mass="11704">MASQMKQDFRSALSASNGIWGQHYNCPLSLNNESSRCSADNLTQPEGYYEIFDGIKKSLRTAAPTLASRQYTSMLFSPSQVSFLDDESANELVVRSTQQQSKQLT</sequence>
<reference evidence="1 2" key="1">
    <citation type="submission" date="2019-02" db="EMBL/GenBank/DDBJ databases">
        <title>Deep-cultivation of Planctomycetes and their phenomic and genomic characterization uncovers novel biology.</title>
        <authorList>
            <person name="Wiegand S."/>
            <person name="Jogler M."/>
            <person name="Boedeker C."/>
            <person name="Pinto D."/>
            <person name="Vollmers J."/>
            <person name="Rivas-Marin E."/>
            <person name="Kohn T."/>
            <person name="Peeters S.H."/>
            <person name="Heuer A."/>
            <person name="Rast P."/>
            <person name="Oberbeckmann S."/>
            <person name="Bunk B."/>
            <person name="Jeske O."/>
            <person name="Meyerdierks A."/>
            <person name="Storesund J.E."/>
            <person name="Kallscheuer N."/>
            <person name="Luecker S."/>
            <person name="Lage O.M."/>
            <person name="Pohl T."/>
            <person name="Merkel B.J."/>
            <person name="Hornburger P."/>
            <person name="Mueller R.-W."/>
            <person name="Bruemmer F."/>
            <person name="Labrenz M."/>
            <person name="Spormann A.M."/>
            <person name="Op Den Camp H."/>
            <person name="Overmann J."/>
            <person name="Amann R."/>
            <person name="Jetten M.S.M."/>
            <person name="Mascher T."/>
            <person name="Medema M.H."/>
            <person name="Devos D.P."/>
            <person name="Kaster A.-K."/>
            <person name="Ovreas L."/>
            <person name="Rohde M."/>
            <person name="Galperin M.Y."/>
            <person name="Jogler C."/>
        </authorList>
    </citation>
    <scope>NUCLEOTIDE SEQUENCE [LARGE SCALE GENOMIC DNA]</scope>
    <source>
        <strain evidence="1 2">CA13</strain>
    </source>
</reference>
<comment type="caution">
    <text evidence="1">The sequence shown here is derived from an EMBL/GenBank/DDBJ whole genome shotgun (WGS) entry which is preliminary data.</text>
</comment>
<dbReference type="AlphaFoldDB" id="A0A5C5Z7G8"/>
<dbReference type="Proteomes" id="UP000315010">
    <property type="component" value="Unassembled WGS sequence"/>
</dbReference>
<organism evidence="1 2">
    <name type="scientific">Novipirellula herctigrandis</name>
    <dbReference type="NCBI Taxonomy" id="2527986"/>
    <lineage>
        <taxon>Bacteria</taxon>
        <taxon>Pseudomonadati</taxon>
        <taxon>Planctomycetota</taxon>
        <taxon>Planctomycetia</taxon>
        <taxon>Pirellulales</taxon>
        <taxon>Pirellulaceae</taxon>
        <taxon>Novipirellula</taxon>
    </lineage>
</organism>
<protein>
    <submittedName>
        <fullName evidence="1">Uncharacterized protein</fullName>
    </submittedName>
</protein>
<gene>
    <name evidence="1" type="ORF">CA13_44900</name>
</gene>
<proteinExistence type="predicted"/>
<accession>A0A5C5Z7G8</accession>
<evidence type="ECO:0000313" key="2">
    <source>
        <dbReference type="Proteomes" id="UP000315010"/>
    </source>
</evidence>